<sequence>MSLSEGQPKTIVLDKDWFEEKDGGDGSSTLDMKDFHNFLLQNSLFDHTYTGTLFTWYNKNPLNPLARKLDRVLITDVWLDYFPNSWVEFLAPECSDHSPALLRLDNALAPSPKPFKFFNFWTQHENYLKIVEQSWSEPVNGNPIKIFSAQPEMIAKEKQTVAELNTLILAEEEFFKQKSRIQWLKAGDQNTGFFHKIVKAKQSKGTIKLLCGSNNERLESTAEISNEALNYSKAQLGSTTSGILDFPIGSLKKLLPTISDEDFHMVQAEITQEEIKSVMFSIPSDKSPGPDGCTAHFYKSA</sequence>
<dbReference type="Gramene" id="OMO51727">
    <property type="protein sequence ID" value="OMO51727"/>
    <property type="gene ID" value="CCACVL1_29628"/>
</dbReference>
<keyword evidence="1" id="KW-0255">Endonuclease</keyword>
<evidence type="ECO:0000313" key="1">
    <source>
        <dbReference type="EMBL" id="OMO51727.1"/>
    </source>
</evidence>
<reference evidence="1 2" key="1">
    <citation type="submission" date="2013-09" db="EMBL/GenBank/DDBJ databases">
        <title>Corchorus capsularis genome sequencing.</title>
        <authorList>
            <person name="Alam M."/>
            <person name="Haque M.S."/>
            <person name="Islam M.S."/>
            <person name="Emdad E.M."/>
            <person name="Islam M.M."/>
            <person name="Ahmed B."/>
            <person name="Halim A."/>
            <person name="Hossen Q.M.M."/>
            <person name="Hossain M.Z."/>
            <person name="Ahmed R."/>
            <person name="Khan M.M."/>
            <person name="Islam R."/>
            <person name="Rashid M.M."/>
            <person name="Khan S.A."/>
            <person name="Rahman M.S."/>
            <person name="Alam M."/>
        </authorList>
    </citation>
    <scope>NUCLEOTIDE SEQUENCE [LARGE SCALE GENOMIC DNA]</scope>
    <source>
        <strain evidence="2">cv. CVL-1</strain>
        <tissue evidence="1">Whole seedling</tissue>
    </source>
</reference>
<comment type="caution">
    <text evidence="1">The sequence shown here is derived from an EMBL/GenBank/DDBJ whole genome shotgun (WGS) entry which is preliminary data.</text>
</comment>
<accession>A0A1R3G0X2</accession>
<protein>
    <submittedName>
        <fullName evidence="1">Endonuclease/exonuclease/phosphatase</fullName>
    </submittedName>
</protein>
<name>A0A1R3G0X2_COCAP</name>
<dbReference type="GO" id="GO:0004527">
    <property type="term" value="F:exonuclease activity"/>
    <property type="evidence" value="ECO:0007669"/>
    <property type="project" value="UniProtKB-KW"/>
</dbReference>
<dbReference type="Gene3D" id="3.60.10.10">
    <property type="entry name" value="Endonuclease/exonuclease/phosphatase"/>
    <property type="match status" value="1"/>
</dbReference>
<dbReference type="PANTHER" id="PTHR33710:SF71">
    <property type="entry name" value="ENDONUCLEASE_EXONUCLEASE_PHOSPHATASE DOMAIN-CONTAINING PROTEIN"/>
    <property type="match status" value="1"/>
</dbReference>
<keyword evidence="1" id="KW-0378">Hydrolase</keyword>
<proteinExistence type="predicted"/>
<dbReference type="EMBL" id="AWWV01015715">
    <property type="protein sequence ID" value="OMO51727.1"/>
    <property type="molecule type" value="Genomic_DNA"/>
</dbReference>
<dbReference type="Proteomes" id="UP000188268">
    <property type="component" value="Unassembled WGS sequence"/>
</dbReference>
<keyword evidence="1" id="KW-0540">Nuclease</keyword>
<dbReference type="GO" id="GO:0004519">
    <property type="term" value="F:endonuclease activity"/>
    <property type="evidence" value="ECO:0007669"/>
    <property type="project" value="UniProtKB-KW"/>
</dbReference>
<evidence type="ECO:0000313" key="2">
    <source>
        <dbReference type="Proteomes" id="UP000188268"/>
    </source>
</evidence>
<dbReference type="SUPFAM" id="SSF56219">
    <property type="entry name" value="DNase I-like"/>
    <property type="match status" value="1"/>
</dbReference>
<dbReference type="PANTHER" id="PTHR33710">
    <property type="entry name" value="BNAC02G09200D PROTEIN"/>
    <property type="match status" value="1"/>
</dbReference>
<dbReference type="STRING" id="210143.A0A1R3G0X2"/>
<keyword evidence="2" id="KW-1185">Reference proteome</keyword>
<gene>
    <name evidence="1" type="ORF">CCACVL1_29628</name>
</gene>
<dbReference type="AlphaFoldDB" id="A0A1R3G0X2"/>
<organism evidence="1 2">
    <name type="scientific">Corchorus capsularis</name>
    <name type="common">Jute</name>
    <dbReference type="NCBI Taxonomy" id="210143"/>
    <lineage>
        <taxon>Eukaryota</taxon>
        <taxon>Viridiplantae</taxon>
        <taxon>Streptophyta</taxon>
        <taxon>Embryophyta</taxon>
        <taxon>Tracheophyta</taxon>
        <taxon>Spermatophyta</taxon>
        <taxon>Magnoliopsida</taxon>
        <taxon>eudicotyledons</taxon>
        <taxon>Gunneridae</taxon>
        <taxon>Pentapetalae</taxon>
        <taxon>rosids</taxon>
        <taxon>malvids</taxon>
        <taxon>Malvales</taxon>
        <taxon>Malvaceae</taxon>
        <taxon>Grewioideae</taxon>
        <taxon>Apeibeae</taxon>
        <taxon>Corchorus</taxon>
    </lineage>
</organism>
<dbReference type="OrthoDB" id="1002480at2759"/>
<dbReference type="InterPro" id="IPR036691">
    <property type="entry name" value="Endo/exonu/phosph_ase_sf"/>
</dbReference>
<keyword evidence="1" id="KW-0269">Exonuclease</keyword>
<dbReference type="OMA" id="DEHYSIN"/>